<accession>A0A1G4QCZ7</accession>
<evidence type="ECO:0008006" key="3">
    <source>
        <dbReference type="Google" id="ProtNLM"/>
    </source>
</evidence>
<dbReference type="Proteomes" id="UP000199150">
    <property type="component" value="Unassembled WGS sequence"/>
</dbReference>
<dbReference type="EMBL" id="FMTS01000001">
    <property type="protein sequence ID" value="SCW42464.1"/>
    <property type="molecule type" value="Genomic_DNA"/>
</dbReference>
<organism evidence="1 2">
    <name type="scientific">Asticcacaulis taihuensis</name>
    <dbReference type="NCBI Taxonomy" id="260084"/>
    <lineage>
        <taxon>Bacteria</taxon>
        <taxon>Pseudomonadati</taxon>
        <taxon>Pseudomonadota</taxon>
        <taxon>Alphaproteobacteria</taxon>
        <taxon>Caulobacterales</taxon>
        <taxon>Caulobacteraceae</taxon>
        <taxon>Asticcacaulis</taxon>
    </lineage>
</organism>
<evidence type="ECO:0000313" key="2">
    <source>
        <dbReference type="Proteomes" id="UP000199150"/>
    </source>
</evidence>
<sequence>MVLSGPALATPDKCGAFLKAAHEQTRHSVTYDSAYTRIPYPMGDVPQNRGVCSDVVIRAYRAIGGDLQQQVHEDMAAHFSLYPKDWGLSHPDRNIDHRRVPNLRVFLRRYGRSLPMTHNPADYVAGDLVTYRLPGNYPHIAIVSDERALEDRRRPLIIHNIGWGPKQEDSLFGAEITGHYRYGV</sequence>
<reference evidence="2" key="1">
    <citation type="submission" date="2016-10" db="EMBL/GenBank/DDBJ databases">
        <authorList>
            <person name="Varghese N."/>
            <person name="Submissions S."/>
        </authorList>
    </citation>
    <scope>NUCLEOTIDE SEQUENCE [LARGE SCALE GENOMIC DNA]</scope>
    <source>
        <strain evidence="2">CGMCC 1.3431</strain>
    </source>
</reference>
<dbReference type="RefSeq" id="WP_245678853.1">
    <property type="nucleotide sequence ID" value="NZ_CBCRYE010000001.1"/>
</dbReference>
<dbReference type="STRING" id="260084.SAMN02927928_1129"/>
<protein>
    <recommendedName>
        <fullName evidence="3">DUF1287 domain-containing protein</fullName>
    </recommendedName>
</protein>
<dbReference type="PIRSF" id="PIRSF011444">
    <property type="entry name" value="DUF1287"/>
    <property type="match status" value="1"/>
</dbReference>
<keyword evidence="2" id="KW-1185">Reference proteome</keyword>
<name>A0A1G4QCZ7_9CAUL</name>
<dbReference type="AlphaFoldDB" id="A0A1G4QCZ7"/>
<evidence type="ECO:0000313" key="1">
    <source>
        <dbReference type="EMBL" id="SCW42464.1"/>
    </source>
</evidence>
<proteinExistence type="predicted"/>
<gene>
    <name evidence="1" type="ORF">SAMN02927928_1129</name>
</gene>
<dbReference type="InterPro" id="IPR009706">
    <property type="entry name" value="DUF1287"/>
</dbReference>
<dbReference type="Pfam" id="PF06940">
    <property type="entry name" value="DUF1287"/>
    <property type="match status" value="1"/>
</dbReference>